<feature type="non-terminal residue" evidence="1">
    <location>
        <position position="1"/>
    </location>
</feature>
<dbReference type="EMBL" id="BGPR01000285">
    <property type="protein sequence ID" value="GBM10358.1"/>
    <property type="molecule type" value="Genomic_DNA"/>
</dbReference>
<protein>
    <submittedName>
        <fullName evidence="1">Uncharacterized protein</fullName>
    </submittedName>
</protein>
<name>A0A4Y2D341_ARAVE</name>
<dbReference type="Proteomes" id="UP000499080">
    <property type="component" value="Unassembled WGS sequence"/>
</dbReference>
<dbReference type="OrthoDB" id="25402at2759"/>
<evidence type="ECO:0000313" key="2">
    <source>
        <dbReference type="Proteomes" id="UP000499080"/>
    </source>
</evidence>
<dbReference type="InterPro" id="IPR036388">
    <property type="entry name" value="WH-like_DNA-bd_sf"/>
</dbReference>
<sequence length="104" mass="11700">ENKSCRVWGSISYQTSSIDLLRSLIEEKCSTIAVNFATLDAPKRSIYRVLSIGCIHKAKRRTGRPPMTNKRDDRQIQRLASSQEITVAEIQRSSELSVSKSTDS</sequence>
<evidence type="ECO:0000313" key="1">
    <source>
        <dbReference type="EMBL" id="GBM10358.1"/>
    </source>
</evidence>
<reference evidence="1 2" key="1">
    <citation type="journal article" date="2019" name="Sci. Rep.">
        <title>Orb-weaving spider Araneus ventricosus genome elucidates the spidroin gene catalogue.</title>
        <authorList>
            <person name="Kono N."/>
            <person name="Nakamura H."/>
            <person name="Ohtoshi R."/>
            <person name="Moran D.A.P."/>
            <person name="Shinohara A."/>
            <person name="Yoshida Y."/>
            <person name="Fujiwara M."/>
            <person name="Mori M."/>
            <person name="Tomita M."/>
            <person name="Arakawa K."/>
        </authorList>
    </citation>
    <scope>NUCLEOTIDE SEQUENCE [LARGE SCALE GENOMIC DNA]</scope>
</reference>
<keyword evidence="2" id="KW-1185">Reference proteome</keyword>
<comment type="caution">
    <text evidence="1">The sequence shown here is derived from an EMBL/GenBank/DDBJ whole genome shotgun (WGS) entry which is preliminary data.</text>
</comment>
<gene>
    <name evidence="1" type="ORF">AVEN_169653_1</name>
</gene>
<accession>A0A4Y2D341</accession>
<dbReference type="AlphaFoldDB" id="A0A4Y2D341"/>
<organism evidence="1 2">
    <name type="scientific">Araneus ventricosus</name>
    <name type="common">Orbweaver spider</name>
    <name type="synonym">Epeira ventricosa</name>
    <dbReference type="NCBI Taxonomy" id="182803"/>
    <lineage>
        <taxon>Eukaryota</taxon>
        <taxon>Metazoa</taxon>
        <taxon>Ecdysozoa</taxon>
        <taxon>Arthropoda</taxon>
        <taxon>Chelicerata</taxon>
        <taxon>Arachnida</taxon>
        <taxon>Araneae</taxon>
        <taxon>Araneomorphae</taxon>
        <taxon>Entelegynae</taxon>
        <taxon>Araneoidea</taxon>
        <taxon>Araneidae</taxon>
        <taxon>Araneus</taxon>
    </lineage>
</organism>
<proteinExistence type="predicted"/>
<dbReference type="Gene3D" id="1.10.10.10">
    <property type="entry name" value="Winged helix-like DNA-binding domain superfamily/Winged helix DNA-binding domain"/>
    <property type="match status" value="1"/>
</dbReference>